<name>A0A1F5RHQ4_9BACT</name>
<proteinExistence type="predicted"/>
<gene>
    <name evidence="2" type="ORF">A2024_05980</name>
</gene>
<reference evidence="2 3" key="1">
    <citation type="journal article" date="2016" name="Nat. Commun.">
        <title>Thousands of microbial genomes shed light on interconnected biogeochemical processes in an aquifer system.</title>
        <authorList>
            <person name="Anantharaman K."/>
            <person name="Brown C.T."/>
            <person name="Hug L.A."/>
            <person name="Sharon I."/>
            <person name="Castelle C.J."/>
            <person name="Probst A.J."/>
            <person name="Thomas B.C."/>
            <person name="Singh A."/>
            <person name="Wilkins M.J."/>
            <person name="Karaoz U."/>
            <person name="Brodie E.L."/>
            <person name="Williams K.H."/>
            <person name="Hubbard S.S."/>
            <person name="Banfield J.F."/>
        </authorList>
    </citation>
    <scope>NUCLEOTIDE SEQUENCE [LARGE SCALE GENOMIC DNA]</scope>
</reference>
<organism evidence="2 3">
    <name type="scientific">Candidatus Edwardsbacteria bacterium GWF2_54_11</name>
    <dbReference type="NCBI Taxonomy" id="1817851"/>
    <lineage>
        <taxon>Bacteria</taxon>
        <taxon>Candidatus Edwardsiibacteriota</taxon>
    </lineage>
</organism>
<dbReference type="InterPro" id="IPR019734">
    <property type="entry name" value="TPR_rpt"/>
</dbReference>
<evidence type="ECO:0000313" key="3">
    <source>
        <dbReference type="Proteomes" id="UP000177230"/>
    </source>
</evidence>
<dbReference type="PROSITE" id="PS50005">
    <property type="entry name" value="TPR"/>
    <property type="match status" value="1"/>
</dbReference>
<dbReference type="AlphaFoldDB" id="A0A1F5RHQ4"/>
<keyword evidence="1" id="KW-0802">TPR repeat</keyword>
<dbReference type="SUPFAM" id="SSF48452">
    <property type="entry name" value="TPR-like"/>
    <property type="match status" value="1"/>
</dbReference>
<evidence type="ECO:0000256" key="1">
    <source>
        <dbReference type="PROSITE-ProRule" id="PRU00339"/>
    </source>
</evidence>
<feature type="repeat" description="TPR" evidence="1">
    <location>
        <begin position="254"/>
        <end position="287"/>
    </location>
</feature>
<evidence type="ECO:0000313" key="2">
    <source>
        <dbReference type="EMBL" id="OGF14077.1"/>
    </source>
</evidence>
<dbReference type="Gene3D" id="1.25.40.10">
    <property type="entry name" value="Tetratricopeptide repeat domain"/>
    <property type="match status" value="1"/>
</dbReference>
<comment type="caution">
    <text evidence="2">The sequence shown here is derived from an EMBL/GenBank/DDBJ whole genome shotgun (WGS) entry which is preliminary data.</text>
</comment>
<dbReference type="EMBL" id="MFFM01000009">
    <property type="protein sequence ID" value="OGF14077.1"/>
    <property type="molecule type" value="Genomic_DNA"/>
</dbReference>
<sequence>MDNKGKEKTQVLCYITDVGMDIYGELLFPEGGTLATSCESWFLVNPENFFLSQGTNQKIRYTLKVPDNASGTYLASIFFHTKPQDGAKNSGSRLSVRVGTLFVINVTGTGHKDGELSSLSLHNTVKATTAQVELGVLNKGNVLIRPRGTVEIKTNDGWTVDKLAFNEDNQAVLPKSERVFRIPLANIKPGSYNLIAMVDYGGAEILSGETMVNLVATEVPRHDWPIPQSKSPMKISGKAAKPMEPAVKLSPEEIKSLFSLATKQYTTGDYQSSFSTWQKLLKADPGNTTARKNLERTKAKLDALKKIKG</sequence>
<accession>A0A1F5RHQ4</accession>
<protein>
    <submittedName>
        <fullName evidence="2">Uncharacterized protein</fullName>
    </submittedName>
</protein>
<dbReference type="InterPro" id="IPR011990">
    <property type="entry name" value="TPR-like_helical_dom_sf"/>
</dbReference>
<dbReference type="Proteomes" id="UP000177230">
    <property type="component" value="Unassembled WGS sequence"/>
</dbReference>